<reference evidence="1" key="1">
    <citation type="submission" date="2021-02" db="EMBL/GenBank/DDBJ databases">
        <authorList>
            <consortium name="DOE Joint Genome Institute"/>
            <person name="Ahrendt S."/>
            <person name="Looney B.P."/>
            <person name="Miyauchi S."/>
            <person name="Morin E."/>
            <person name="Drula E."/>
            <person name="Courty P.E."/>
            <person name="Chicoki N."/>
            <person name="Fauchery L."/>
            <person name="Kohler A."/>
            <person name="Kuo A."/>
            <person name="Labutti K."/>
            <person name="Pangilinan J."/>
            <person name="Lipzen A."/>
            <person name="Riley R."/>
            <person name="Andreopoulos W."/>
            <person name="He G."/>
            <person name="Johnson J."/>
            <person name="Barry K.W."/>
            <person name="Grigoriev I.V."/>
            <person name="Nagy L."/>
            <person name="Hibbett D."/>
            <person name="Henrissat B."/>
            <person name="Matheny P.B."/>
            <person name="Labbe J."/>
            <person name="Martin F."/>
        </authorList>
    </citation>
    <scope>NUCLEOTIDE SEQUENCE</scope>
    <source>
        <strain evidence="1">EC-137</strain>
    </source>
</reference>
<keyword evidence="2" id="KW-1185">Reference proteome</keyword>
<dbReference type="Proteomes" id="UP000814128">
    <property type="component" value="Unassembled WGS sequence"/>
</dbReference>
<gene>
    <name evidence="1" type="ORF">K488DRAFT_58049</name>
</gene>
<name>A0ACB8Q9Y2_9AGAM</name>
<dbReference type="EMBL" id="MU273733">
    <property type="protein sequence ID" value="KAI0028654.1"/>
    <property type="molecule type" value="Genomic_DNA"/>
</dbReference>
<evidence type="ECO:0000313" key="1">
    <source>
        <dbReference type="EMBL" id="KAI0028654.1"/>
    </source>
</evidence>
<protein>
    <submittedName>
        <fullName evidence="1">Lactam utilization protein lamb</fullName>
    </submittedName>
</protein>
<proteinExistence type="predicted"/>
<sequence>MVAVLKATVNCDMGEGFSLYKMGDDEGLMKTIHLANIACGFHASDFNIMDQTVQLAQQNHVLVGAHPSLPDRQGFGRREMVMDPDELKNCFTYQVGALFGFLISRGLKLNHIKPHGAVYGQTSRSLPLAKAAVSVCIAFSTPDHKVAFMGLPGTMHQKAAEEAGIPFIAGQHPDFHQWFADLDYDDEGKLLITKHGVPCARSRTHDPIPLLEIRTRVRTLLDIHQVTTNTGKLLPLNAGVREVSICCHSDTPDAVKIAEAVKGVVDESNKAAGYVV</sequence>
<comment type="caution">
    <text evidence="1">The sequence shown here is derived from an EMBL/GenBank/DDBJ whole genome shotgun (WGS) entry which is preliminary data.</text>
</comment>
<reference evidence="1" key="2">
    <citation type="journal article" date="2022" name="New Phytol.">
        <title>Evolutionary transition to the ectomycorrhizal habit in the genomes of a hyperdiverse lineage of mushroom-forming fungi.</title>
        <authorList>
            <person name="Looney B."/>
            <person name="Miyauchi S."/>
            <person name="Morin E."/>
            <person name="Drula E."/>
            <person name="Courty P.E."/>
            <person name="Kohler A."/>
            <person name="Kuo A."/>
            <person name="LaButti K."/>
            <person name="Pangilinan J."/>
            <person name="Lipzen A."/>
            <person name="Riley R."/>
            <person name="Andreopoulos W."/>
            <person name="He G."/>
            <person name="Johnson J."/>
            <person name="Nolan M."/>
            <person name="Tritt A."/>
            <person name="Barry K.W."/>
            <person name="Grigoriev I.V."/>
            <person name="Nagy L.G."/>
            <person name="Hibbett D."/>
            <person name="Henrissat B."/>
            <person name="Matheny P.B."/>
            <person name="Labbe J."/>
            <person name="Martin F.M."/>
        </authorList>
    </citation>
    <scope>NUCLEOTIDE SEQUENCE</scope>
    <source>
        <strain evidence="1">EC-137</strain>
    </source>
</reference>
<accession>A0ACB8Q9Y2</accession>
<evidence type="ECO:0000313" key="2">
    <source>
        <dbReference type="Proteomes" id="UP000814128"/>
    </source>
</evidence>
<organism evidence="1 2">
    <name type="scientific">Vararia minispora EC-137</name>
    <dbReference type="NCBI Taxonomy" id="1314806"/>
    <lineage>
        <taxon>Eukaryota</taxon>
        <taxon>Fungi</taxon>
        <taxon>Dikarya</taxon>
        <taxon>Basidiomycota</taxon>
        <taxon>Agaricomycotina</taxon>
        <taxon>Agaricomycetes</taxon>
        <taxon>Russulales</taxon>
        <taxon>Lachnocladiaceae</taxon>
        <taxon>Vararia</taxon>
    </lineage>
</organism>